<proteinExistence type="inferred from homology"/>
<reference evidence="4 5" key="1">
    <citation type="journal article" date="2024" name="Nat. Commun.">
        <title>Phylogenomics reveals the evolutionary origins of lichenization in chlorophyte algae.</title>
        <authorList>
            <person name="Puginier C."/>
            <person name="Libourel C."/>
            <person name="Otte J."/>
            <person name="Skaloud P."/>
            <person name="Haon M."/>
            <person name="Grisel S."/>
            <person name="Petersen M."/>
            <person name="Berrin J.G."/>
            <person name="Delaux P.M."/>
            <person name="Dal Grande F."/>
            <person name="Keller J."/>
        </authorList>
    </citation>
    <scope>NUCLEOTIDE SEQUENCE [LARGE SCALE GENOMIC DNA]</scope>
    <source>
        <strain evidence="4 5">SAG 2036</strain>
    </source>
</reference>
<evidence type="ECO:0000259" key="3">
    <source>
        <dbReference type="Pfam" id="PF07859"/>
    </source>
</evidence>
<feature type="domain" description="Alpha/beta hydrolase fold-3" evidence="3">
    <location>
        <begin position="84"/>
        <end position="292"/>
    </location>
</feature>
<evidence type="ECO:0000256" key="2">
    <source>
        <dbReference type="ARBA" id="ARBA00022801"/>
    </source>
</evidence>
<sequence>MSGAHLLLPEGQRYYDSLREQPRFDPSITPAEWRKGRLSQMPKLVLPEHVREPVDATVPAEETGTEVPLRIYAPKGDNPAVPVLVYFHGGGFVGGNLNSHAQIAANYCEYAQAVVIAVDYPLAPKHPFPAAVEASWSALRWAAANAERYGGDPERLAVVGESAGGNLTLVMGLLAKQREQPHLIQALVSLCPVVDAADMTRQSYKDFCDDEFEPKAQIEWFMEHYHRSIGADPKNPHISPIYAGDLRGLPPTFIITAEVDVLRDEAKDFADKQERAGVHVQYKMCKGHFHNSMIKPEIYGQAAEDTFKEIAAFIHAQTSTQTD</sequence>
<dbReference type="AlphaFoldDB" id="A0AAW1PHN4"/>
<dbReference type="Pfam" id="PF07859">
    <property type="entry name" value="Abhydrolase_3"/>
    <property type="match status" value="1"/>
</dbReference>
<evidence type="ECO:0000256" key="1">
    <source>
        <dbReference type="ARBA" id="ARBA00010515"/>
    </source>
</evidence>
<dbReference type="SUPFAM" id="SSF53474">
    <property type="entry name" value="alpha/beta-Hydrolases"/>
    <property type="match status" value="1"/>
</dbReference>
<comment type="similarity">
    <text evidence="1">Belongs to the 'GDXG' lipolytic enzyme family.</text>
</comment>
<evidence type="ECO:0000313" key="5">
    <source>
        <dbReference type="Proteomes" id="UP001465755"/>
    </source>
</evidence>
<dbReference type="GO" id="GO:0016787">
    <property type="term" value="F:hydrolase activity"/>
    <property type="evidence" value="ECO:0007669"/>
    <property type="project" value="UniProtKB-KW"/>
</dbReference>
<keyword evidence="2" id="KW-0378">Hydrolase</keyword>
<dbReference type="Proteomes" id="UP001465755">
    <property type="component" value="Unassembled WGS sequence"/>
</dbReference>
<evidence type="ECO:0000313" key="4">
    <source>
        <dbReference type="EMBL" id="KAK9808367.1"/>
    </source>
</evidence>
<dbReference type="PANTHER" id="PTHR48081:SF8">
    <property type="entry name" value="ALPHA_BETA HYDROLASE FOLD-3 DOMAIN-CONTAINING PROTEIN-RELATED"/>
    <property type="match status" value="1"/>
</dbReference>
<protein>
    <recommendedName>
        <fullName evidence="3">Alpha/beta hydrolase fold-3 domain-containing protein</fullName>
    </recommendedName>
</protein>
<dbReference type="PANTHER" id="PTHR48081">
    <property type="entry name" value="AB HYDROLASE SUPERFAMILY PROTEIN C4A8.06C"/>
    <property type="match status" value="1"/>
</dbReference>
<dbReference type="Gene3D" id="3.40.50.1820">
    <property type="entry name" value="alpha/beta hydrolase"/>
    <property type="match status" value="1"/>
</dbReference>
<keyword evidence="5" id="KW-1185">Reference proteome</keyword>
<organism evidence="4 5">
    <name type="scientific">Symbiochloris irregularis</name>
    <dbReference type="NCBI Taxonomy" id="706552"/>
    <lineage>
        <taxon>Eukaryota</taxon>
        <taxon>Viridiplantae</taxon>
        <taxon>Chlorophyta</taxon>
        <taxon>core chlorophytes</taxon>
        <taxon>Trebouxiophyceae</taxon>
        <taxon>Trebouxiales</taxon>
        <taxon>Trebouxiaceae</taxon>
        <taxon>Symbiochloris</taxon>
    </lineage>
</organism>
<dbReference type="InterPro" id="IPR002168">
    <property type="entry name" value="Lipase_GDXG_HIS_AS"/>
</dbReference>
<accession>A0AAW1PHN4</accession>
<dbReference type="InterPro" id="IPR013094">
    <property type="entry name" value="AB_hydrolase_3"/>
</dbReference>
<dbReference type="InterPro" id="IPR029058">
    <property type="entry name" value="AB_hydrolase_fold"/>
</dbReference>
<comment type="caution">
    <text evidence="4">The sequence shown here is derived from an EMBL/GenBank/DDBJ whole genome shotgun (WGS) entry which is preliminary data.</text>
</comment>
<dbReference type="PROSITE" id="PS01173">
    <property type="entry name" value="LIPASE_GDXG_HIS"/>
    <property type="match status" value="1"/>
</dbReference>
<dbReference type="InterPro" id="IPR050300">
    <property type="entry name" value="GDXG_lipolytic_enzyme"/>
</dbReference>
<dbReference type="EMBL" id="JALJOQ010000024">
    <property type="protein sequence ID" value="KAK9808367.1"/>
    <property type="molecule type" value="Genomic_DNA"/>
</dbReference>
<gene>
    <name evidence="4" type="ORF">WJX73_007511</name>
</gene>
<name>A0AAW1PHN4_9CHLO</name>